<proteinExistence type="predicted"/>
<keyword evidence="4" id="KW-1185">Reference proteome</keyword>
<dbReference type="EMBL" id="PUIV01000005">
    <property type="protein sequence ID" value="PWB94948.1"/>
    <property type="molecule type" value="Genomic_DNA"/>
</dbReference>
<dbReference type="AlphaFoldDB" id="A0A2U1STK7"/>
<organism evidence="3 4">
    <name type="scientific">Methylosinus sporium</name>
    <dbReference type="NCBI Taxonomy" id="428"/>
    <lineage>
        <taxon>Bacteria</taxon>
        <taxon>Pseudomonadati</taxon>
        <taxon>Pseudomonadota</taxon>
        <taxon>Alphaproteobacteria</taxon>
        <taxon>Hyphomicrobiales</taxon>
        <taxon>Methylocystaceae</taxon>
        <taxon>Methylosinus</taxon>
    </lineage>
</organism>
<name>A0A2U1STK7_METSR</name>
<dbReference type="Pfam" id="PF03413">
    <property type="entry name" value="PepSY"/>
    <property type="match status" value="1"/>
</dbReference>
<feature type="domain" description="PepSY" evidence="2">
    <location>
        <begin position="72"/>
        <end position="100"/>
    </location>
</feature>
<evidence type="ECO:0000256" key="1">
    <source>
        <dbReference type="SAM" id="SignalP"/>
    </source>
</evidence>
<accession>A0A2U1STK7</accession>
<dbReference type="RefSeq" id="WP_108916317.1">
    <property type="nucleotide sequence ID" value="NZ_BGJY01000005.1"/>
</dbReference>
<feature type="signal peptide" evidence="1">
    <location>
        <begin position="1"/>
        <end position="23"/>
    </location>
</feature>
<evidence type="ECO:0000313" key="4">
    <source>
        <dbReference type="Proteomes" id="UP000245137"/>
    </source>
</evidence>
<gene>
    <name evidence="3" type="ORF">C5689_05770</name>
</gene>
<feature type="chain" id="PRO_5015619676" description="PepSY domain-containing protein" evidence="1">
    <location>
        <begin position="24"/>
        <end position="108"/>
    </location>
</feature>
<reference evidence="3 4" key="1">
    <citation type="journal article" date="2018" name="Appl. Microbiol. Biotechnol.">
        <title>Co-cultivation of the strictly anaerobic methanogen Methanosarcina barkeri with aerobic methanotrophs in an oxygen-limited membrane bioreactor.</title>
        <authorList>
            <person name="In 't Zandt M.H."/>
            <person name="van den Bosch T.J.M."/>
            <person name="Rijkers R."/>
            <person name="van Kessel M.A.H.J."/>
            <person name="Jetten M.S.M."/>
            <person name="Welte C.U."/>
        </authorList>
    </citation>
    <scope>NUCLEOTIDE SEQUENCE [LARGE SCALE GENOMIC DNA]</scope>
    <source>
        <strain evidence="3 4">DSM 17706</strain>
    </source>
</reference>
<keyword evidence="1" id="KW-0732">Signal</keyword>
<dbReference type="InterPro" id="IPR025711">
    <property type="entry name" value="PepSY"/>
</dbReference>
<protein>
    <recommendedName>
        <fullName evidence="2">PepSY domain-containing protein</fullName>
    </recommendedName>
</protein>
<comment type="caution">
    <text evidence="3">The sequence shown here is derived from an EMBL/GenBank/DDBJ whole genome shotgun (WGS) entry which is preliminary data.</text>
</comment>
<sequence>MRRIVSKLLAFIVAVLPPALAPAADRPAWQCLTVAETRQLIADRRLGDPFALMQAQSISAHAEPINARLCREQEDLVYEISLLRRDGRVMRIYLDAATGQPHAGHKER</sequence>
<evidence type="ECO:0000259" key="2">
    <source>
        <dbReference type="Pfam" id="PF03413"/>
    </source>
</evidence>
<dbReference type="OrthoDB" id="7864982at2"/>
<dbReference type="Proteomes" id="UP000245137">
    <property type="component" value="Unassembled WGS sequence"/>
</dbReference>
<evidence type="ECO:0000313" key="3">
    <source>
        <dbReference type="EMBL" id="PWB94948.1"/>
    </source>
</evidence>